<protein>
    <recommendedName>
        <fullName evidence="4">non-reducing end alpha-L-arabinofuranosidase</fullName>
        <ecNumber evidence="4">3.2.1.55</ecNumber>
    </recommendedName>
</protein>
<evidence type="ECO:0000259" key="8">
    <source>
        <dbReference type="SMART" id="SM00813"/>
    </source>
</evidence>
<dbReference type="Proteomes" id="UP001556367">
    <property type="component" value="Unassembled WGS sequence"/>
</dbReference>
<evidence type="ECO:0000256" key="1">
    <source>
        <dbReference type="ARBA" id="ARBA00001462"/>
    </source>
</evidence>
<dbReference type="InterPro" id="IPR017853">
    <property type="entry name" value="GH"/>
</dbReference>
<gene>
    <name evidence="9" type="ORF">HGRIS_000431</name>
</gene>
<comment type="catalytic activity">
    <reaction evidence="1">
        <text>Hydrolysis of terminal non-reducing alpha-L-arabinofuranoside residues in alpha-L-arabinosides.</text>
        <dbReference type="EC" id="3.2.1.55"/>
    </reaction>
</comment>
<organism evidence="9 10">
    <name type="scientific">Hohenbuehelia grisea</name>
    <dbReference type="NCBI Taxonomy" id="104357"/>
    <lineage>
        <taxon>Eukaryota</taxon>
        <taxon>Fungi</taxon>
        <taxon>Dikarya</taxon>
        <taxon>Basidiomycota</taxon>
        <taxon>Agaricomycotina</taxon>
        <taxon>Agaricomycetes</taxon>
        <taxon>Agaricomycetidae</taxon>
        <taxon>Agaricales</taxon>
        <taxon>Pleurotineae</taxon>
        <taxon>Pleurotaceae</taxon>
        <taxon>Hohenbuehelia</taxon>
    </lineage>
</organism>
<dbReference type="Gene3D" id="3.20.20.80">
    <property type="entry name" value="Glycosidases"/>
    <property type="match status" value="1"/>
</dbReference>
<feature type="domain" description="Alpha-L-arabinofuranosidase C-terminal" evidence="8">
    <location>
        <begin position="197"/>
        <end position="364"/>
    </location>
</feature>
<keyword evidence="10" id="KW-1185">Reference proteome</keyword>
<dbReference type="PANTHER" id="PTHR31776">
    <property type="entry name" value="ALPHA-L-ARABINOFURANOSIDASE 1"/>
    <property type="match status" value="1"/>
</dbReference>
<dbReference type="InterPro" id="IPR051563">
    <property type="entry name" value="Glycosyl_Hydrolase_51"/>
</dbReference>
<keyword evidence="7" id="KW-0325">Glycoprotein</keyword>
<keyword evidence="5" id="KW-0732">Signal</keyword>
<proteinExistence type="inferred from homology"/>
<evidence type="ECO:0000313" key="10">
    <source>
        <dbReference type="Proteomes" id="UP001556367"/>
    </source>
</evidence>
<dbReference type="Pfam" id="PF22848">
    <property type="entry name" value="ASD1_dom"/>
    <property type="match status" value="1"/>
</dbReference>
<dbReference type="EC" id="3.2.1.55" evidence="4"/>
<dbReference type="Gene3D" id="2.60.40.1180">
    <property type="entry name" value="Golgi alpha-mannosidase II"/>
    <property type="match status" value="1"/>
</dbReference>
<comment type="similarity">
    <text evidence="3">Belongs to the glycosyl hydrolase 51 family.</text>
</comment>
<dbReference type="Pfam" id="PF06964">
    <property type="entry name" value="Alpha-L-AF_C"/>
    <property type="match status" value="1"/>
</dbReference>
<evidence type="ECO:0000256" key="3">
    <source>
        <dbReference type="ARBA" id="ARBA00007186"/>
    </source>
</evidence>
<dbReference type="SMART" id="SM00813">
    <property type="entry name" value="Alpha-L-AF_C"/>
    <property type="match status" value="1"/>
</dbReference>
<evidence type="ECO:0000256" key="4">
    <source>
        <dbReference type="ARBA" id="ARBA00012670"/>
    </source>
</evidence>
<dbReference type="SUPFAM" id="SSF51445">
    <property type="entry name" value="(Trans)glycosidases"/>
    <property type="match status" value="1"/>
</dbReference>
<accession>A0ABR3JRT9</accession>
<comment type="caution">
    <text evidence="9">The sequence shown here is derived from an EMBL/GenBank/DDBJ whole genome shotgun (WGS) entry which is preliminary data.</text>
</comment>
<dbReference type="InterPro" id="IPR010720">
    <property type="entry name" value="Alpha-L-AF_C"/>
</dbReference>
<reference evidence="10" key="1">
    <citation type="submission" date="2024-06" db="EMBL/GenBank/DDBJ databases">
        <title>Multi-omics analyses provide insights into the biosynthesis of the anticancer antibiotic pleurotin in Hohenbuehelia grisea.</title>
        <authorList>
            <person name="Weaver J.A."/>
            <person name="Alberti F."/>
        </authorList>
    </citation>
    <scope>NUCLEOTIDE SEQUENCE [LARGE SCALE GENOMIC DNA]</scope>
    <source>
        <strain evidence="10">T-177</strain>
    </source>
</reference>
<evidence type="ECO:0000256" key="2">
    <source>
        <dbReference type="ARBA" id="ARBA00004834"/>
    </source>
</evidence>
<keyword evidence="6" id="KW-0378">Hydrolase</keyword>
<evidence type="ECO:0000256" key="6">
    <source>
        <dbReference type="ARBA" id="ARBA00022801"/>
    </source>
</evidence>
<evidence type="ECO:0000256" key="7">
    <source>
        <dbReference type="ARBA" id="ARBA00023180"/>
    </source>
</evidence>
<dbReference type="PANTHER" id="PTHR31776:SF0">
    <property type="entry name" value="ALPHA-L-ARABINOFURANOSIDASE 1"/>
    <property type="match status" value="1"/>
</dbReference>
<name>A0ABR3JRT9_9AGAR</name>
<dbReference type="InterPro" id="IPR013780">
    <property type="entry name" value="Glyco_hydro_b"/>
</dbReference>
<dbReference type="EMBL" id="JASNQZ010000004">
    <property type="protein sequence ID" value="KAL0958281.1"/>
    <property type="molecule type" value="Genomic_DNA"/>
</dbReference>
<sequence>MGDWSYVNTDGLGLLEYLYLCEDFKMDPIMGVWSGYALASGGSSIPVADLGPYIQQAIDQINFAIGDPAESAPAALRASLGHPEPFKLTYVEIGNEDFIGSAPSTYAGRWNTIVTNLTATFPNLRFIATSRTSGPLLSPTPQHYDVHVYQTPNWLQTNSFFYDGFERNGTTYFEGEYAGISTNSSNLFGSPAQGRLLFPTVRSAVGEAAFMTGLERNSDIVFAAAYAPLLQHVNGSQWTPNLVSFDASTVYRSTSFYAQKLFATNQGDEYIPSTLPTASGTLFWSISRKVSSNELIFKISNNAANASDITFVLPFKNVAVSGIAQVLTGPTTASNTPETPGVVVPTTLTVKTGLTFNYTAPALSVTVLRVKAH</sequence>
<dbReference type="InterPro" id="IPR055235">
    <property type="entry name" value="ASD1_cat"/>
</dbReference>
<evidence type="ECO:0000313" key="9">
    <source>
        <dbReference type="EMBL" id="KAL0958281.1"/>
    </source>
</evidence>
<evidence type="ECO:0000256" key="5">
    <source>
        <dbReference type="ARBA" id="ARBA00022729"/>
    </source>
</evidence>
<comment type="pathway">
    <text evidence="2">Glycan metabolism; L-arabinan degradation.</text>
</comment>